<dbReference type="Proteomes" id="UP001420932">
    <property type="component" value="Unassembled WGS sequence"/>
</dbReference>
<name>A0AAP0I3E4_9MAGN</name>
<protein>
    <submittedName>
        <fullName evidence="1">Uncharacterized protein</fullName>
    </submittedName>
</protein>
<sequence length="141" mass="15282">MLIGGLVKAKLKMNIKWNNVVMLKYKFNVKKGKDGVVTCVVDYVGTISSMWIESTYGVDGFMVSRARVGLTRVDERHWIGSPVERTRCLLRRGAEGGMDAVEGRSTLVAPMVSTNKVGRGVVVGTTEGPSSLEAGRTPPLP</sequence>
<evidence type="ECO:0000313" key="2">
    <source>
        <dbReference type="Proteomes" id="UP001420932"/>
    </source>
</evidence>
<proteinExistence type="predicted"/>
<accession>A0AAP0I3E4</accession>
<organism evidence="1 2">
    <name type="scientific">Stephania yunnanensis</name>
    <dbReference type="NCBI Taxonomy" id="152371"/>
    <lineage>
        <taxon>Eukaryota</taxon>
        <taxon>Viridiplantae</taxon>
        <taxon>Streptophyta</taxon>
        <taxon>Embryophyta</taxon>
        <taxon>Tracheophyta</taxon>
        <taxon>Spermatophyta</taxon>
        <taxon>Magnoliopsida</taxon>
        <taxon>Ranunculales</taxon>
        <taxon>Menispermaceae</taxon>
        <taxon>Menispermoideae</taxon>
        <taxon>Cissampelideae</taxon>
        <taxon>Stephania</taxon>
    </lineage>
</organism>
<reference evidence="1 2" key="1">
    <citation type="submission" date="2024-01" db="EMBL/GenBank/DDBJ databases">
        <title>Genome assemblies of Stephania.</title>
        <authorList>
            <person name="Yang L."/>
        </authorList>
    </citation>
    <scope>NUCLEOTIDE SEQUENCE [LARGE SCALE GENOMIC DNA]</scope>
    <source>
        <strain evidence="1">YNDBR</strain>
        <tissue evidence="1">Leaf</tissue>
    </source>
</reference>
<dbReference type="EMBL" id="JBBNAF010000010">
    <property type="protein sequence ID" value="KAK9106769.1"/>
    <property type="molecule type" value="Genomic_DNA"/>
</dbReference>
<keyword evidence="2" id="KW-1185">Reference proteome</keyword>
<evidence type="ECO:0000313" key="1">
    <source>
        <dbReference type="EMBL" id="KAK9106769.1"/>
    </source>
</evidence>
<gene>
    <name evidence="1" type="ORF">Syun_022780</name>
</gene>
<dbReference type="AlphaFoldDB" id="A0AAP0I3E4"/>
<comment type="caution">
    <text evidence="1">The sequence shown here is derived from an EMBL/GenBank/DDBJ whole genome shotgun (WGS) entry which is preliminary data.</text>
</comment>